<reference evidence="2 3" key="1">
    <citation type="submission" date="2018-06" db="EMBL/GenBank/DDBJ databases">
        <authorList>
            <consortium name="Pathogen Informatics"/>
            <person name="Doyle S."/>
        </authorList>
    </citation>
    <scope>NUCLEOTIDE SEQUENCE [LARGE SCALE GENOMIC DNA]</scope>
    <source>
        <strain evidence="2 3">NCTC13443</strain>
    </source>
</reference>
<evidence type="ECO:0000313" key="2">
    <source>
        <dbReference type="EMBL" id="STT01018.1"/>
    </source>
</evidence>
<dbReference type="AlphaFoldDB" id="A0A377UVW5"/>
<dbReference type="Proteomes" id="UP000255518">
    <property type="component" value="Unassembled WGS sequence"/>
</dbReference>
<protein>
    <submittedName>
        <fullName evidence="2">Uncharacterized protein</fullName>
    </submittedName>
</protein>
<dbReference type="EMBL" id="UGKT01000001">
    <property type="protein sequence ID" value="STT01018.1"/>
    <property type="molecule type" value="Genomic_DNA"/>
</dbReference>
<gene>
    <name evidence="2" type="ORF">NCTC13443_01319</name>
</gene>
<feature type="region of interest" description="Disordered" evidence="1">
    <location>
        <begin position="34"/>
        <end position="54"/>
    </location>
</feature>
<evidence type="ECO:0000313" key="3">
    <source>
        <dbReference type="Proteomes" id="UP000255518"/>
    </source>
</evidence>
<organism evidence="2 3">
    <name type="scientific">Klebsiella pneumoniae</name>
    <dbReference type="NCBI Taxonomy" id="573"/>
    <lineage>
        <taxon>Bacteria</taxon>
        <taxon>Pseudomonadati</taxon>
        <taxon>Pseudomonadota</taxon>
        <taxon>Gammaproteobacteria</taxon>
        <taxon>Enterobacterales</taxon>
        <taxon>Enterobacteriaceae</taxon>
        <taxon>Klebsiella/Raoultella group</taxon>
        <taxon>Klebsiella</taxon>
        <taxon>Klebsiella pneumoniae complex</taxon>
    </lineage>
</organism>
<evidence type="ECO:0000256" key="1">
    <source>
        <dbReference type="SAM" id="MobiDB-lite"/>
    </source>
</evidence>
<proteinExistence type="predicted"/>
<name>A0A377UVW5_KLEPN</name>
<accession>A0A377UVW5</accession>
<sequence length="151" mass="16406">MGMFSSKALEKVGMVTPLCLSCGRAESMLNANDAPKSMEAHYPPRPGKADRDSQNQRLICPGSTALMKNVTLGALARTDVFEMVLRKPQNGEYLPDSTEEGRIVAMTLAVALRQALAGVFGYLRGRTGLRRASGQTGRWTISISRSTLRCD</sequence>